<keyword evidence="3" id="KW-1185">Reference proteome</keyword>
<evidence type="ECO:0000313" key="3">
    <source>
        <dbReference type="Proteomes" id="UP000887574"/>
    </source>
</evidence>
<keyword evidence="1" id="KW-1017">Isopeptide bond</keyword>
<dbReference type="InterPro" id="IPR047876">
    <property type="entry name" value="SHKBP1/KCTD3"/>
</dbReference>
<dbReference type="Pfam" id="PF04110">
    <property type="entry name" value="APG12"/>
    <property type="match status" value="1"/>
</dbReference>
<dbReference type="PANTHER" id="PTHR15859:SF1">
    <property type="entry name" value="BTB DOMAIN-CONTAINING PROTEIN"/>
    <property type="match status" value="1"/>
</dbReference>
<organism evidence="3 4">
    <name type="scientific">Ditylenchus dipsaci</name>
    <dbReference type="NCBI Taxonomy" id="166011"/>
    <lineage>
        <taxon>Eukaryota</taxon>
        <taxon>Metazoa</taxon>
        <taxon>Ecdysozoa</taxon>
        <taxon>Nematoda</taxon>
        <taxon>Chromadorea</taxon>
        <taxon>Rhabditida</taxon>
        <taxon>Tylenchina</taxon>
        <taxon>Tylenchomorpha</taxon>
        <taxon>Sphaerularioidea</taxon>
        <taxon>Anguinidae</taxon>
        <taxon>Anguininae</taxon>
        <taxon>Ditylenchus</taxon>
    </lineage>
</organism>
<evidence type="ECO:0000313" key="4">
    <source>
        <dbReference type="WBParaSite" id="jg3850"/>
    </source>
</evidence>
<feature type="region of interest" description="Disordered" evidence="2">
    <location>
        <begin position="264"/>
        <end position="298"/>
    </location>
</feature>
<sequence length="385" mass="41112">MISTQPGGTSLASFKVVTLDSVDDSLNCEGCDPGPYGDQDGEQIFVQRIVPDTNLVFVRLASNGERLCTIRAVDGSAITAFFIHECEGSNRMGARPRRYLFTEMANGSIQMWDLTTAMDQHHSRCQIMSALGGSLGGSVGAEKSPNSSGSSSGSSSNGPTPEELLQLIDECELCSASLNTTPAITPHSSALNLNESSMPSTSAALSPPFPSSQLQQRNDKPTENTYTRAKKPSALEHCRNCALRYCLLFAQGFFLKRFQNMTSLTSSSSPPTESTPICESPEPVPAISPTSPKSKVMQSTTSTVGNAPIMVSKNWAVNSSDTVRDLMQKLRKILRLQAVQNTPLPVASMLWGGAAANATSSAMDIASSAMPKKLTLHYSTTQAWG</sequence>
<protein>
    <submittedName>
        <fullName evidence="4">Uncharacterized protein</fullName>
    </submittedName>
</protein>
<accession>A0A915ECJ2</accession>
<dbReference type="PANTHER" id="PTHR15859">
    <property type="entry name" value="SETA BINDING PROTEIN 1"/>
    <property type="match status" value="1"/>
</dbReference>
<dbReference type="WBParaSite" id="jg3850">
    <property type="protein sequence ID" value="jg3850"/>
    <property type="gene ID" value="jg3850"/>
</dbReference>
<dbReference type="AlphaFoldDB" id="A0A915ECJ2"/>
<feature type="compositionally biased region" description="Polar residues" evidence="2">
    <location>
        <begin position="189"/>
        <end position="204"/>
    </location>
</feature>
<feature type="compositionally biased region" description="Low complexity" evidence="2">
    <location>
        <begin position="264"/>
        <end position="281"/>
    </location>
</feature>
<name>A0A915ECJ2_9BILA</name>
<evidence type="ECO:0000256" key="1">
    <source>
        <dbReference type="ARBA" id="ARBA00022499"/>
    </source>
</evidence>
<dbReference type="Gene3D" id="3.10.20.90">
    <property type="entry name" value="Phosphatidylinositol 3-kinase Catalytic Subunit, Chain A, domain 1"/>
    <property type="match status" value="1"/>
</dbReference>
<evidence type="ECO:0000256" key="2">
    <source>
        <dbReference type="SAM" id="MobiDB-lite"/>
    </source>
</evidence>
<dbReference type="GO" id="GO:0005737">
    <property type="term" value="C:cytoplasm"/>
    <property type="evidence" value="ECO:0007669"/>
    <property type="project" value="InterPro"/>
</dbReference>
<feature type="compositionally biased region" description="Polar residues" evidence="2">
    <location>
        <begin position="288"/>
        <end position="298"/>
    </location>
</feature>
<proteinExistence type="predicted"/>
<reference evidence="4" key="1">
    <citation type="submission" date="2022-11" db="UniProtKB">
        <authorList>
            <consortium name="WormBaseParasite"/>
        </authorList>
    </citation>
    <scope>IDENTIFICATION</scope>
</reference>
<dbReference type="InterPro" id="IPR007242">
    <property type="entry name" value="Atg12"/>
</dbReference>
<dbReference type="GO" id="GO:0000045">
    <property type="term" value="P:autophagosome assembly"/>
    <property type="evidence" value="ECO:0007669"/>
    <property type="project" value="InterPro"/>
</dbReference>
<feature type="compositionally biased region" description="Low complexity" evidence="2">
    <location>
        <begin position="140"/>
        <end position="159"/>
    </location>
</feature>
<feature type="region of interest" description="Disordered" evidence="2">
    <location>
        <begin position="189"/>
        <end position="228"/>
    </location>
</feature>
<dbReference type="Proteomes" id="UP000887574">
    <property type="component" value="Unplaced"/>
</dbReference>
<feature type="region of interest" description="Disordered" evidence="2">
    <location>
        <begin position="136"/>
        <end position="162"/>
    </location>
</feature>